<name>A0ABD0MHC3_CIRMR</name>
<gene>
    <name evidence="2" type="ORF">M9458_056656</name>
</gene>
<dbReference type="AlphaFoldDB" id="A0ABD0MHC3"/>
<keyword evidence="3" id="KW-1185">Reference proteome</keyword>
<feature type="compositionally biased region" description="Low complexity" evidence="1">
    <location>
        <begin position="323"/>
        <end position="335"/>
    </location>
</feature>
<reference evidence="2 3" key="1">
    <citation type="submission" date="2024-05" db="EMBL/GenBank/DDBJ databases">
        <title>Genome sequencing and assembly of Indian major carp, Cirrhinus mrigala (Hamilton, 1822).</title>
        <authorList>
            <person name="Mohindra V."/>
            <person name="Chowdhury L.M."/>
            <person name="Lal K."/>
            <person name="Jena J.K."/>
        </authorList>
    </citation>
    <scope>NUCLEOTIDE SEQUENCE [LARGE SCALE GENOMIC DNA]</scope>
    <source>
        <strain evidence="2">CM1030</strain>
        <tissue evidence="2">Blood</tissue>
    </source>
</reference>
<proteinExistence type="predicted"/>
<evidence type="ECO:0000256" key="1">
    <source>
        <dbReference type="SAM" id="MobiDB-lite"/>
    </source>
</evidence>
<protein>
    <submittedName>
        <fullName evidence="2">Uncharacterized protein</fullName>
    </submittedName>
</protein>
<organism evidence="2 3">
    <name type="scientific">Cirrhinus mrigala</name>
    <name type="common">Mrigala</name>
    <dbReference type="NCBI Taxonomy" id="683832"/>
    <lineage>
        <taxon>Eukaryota</taxon>
        <taxon>Metazoa</taxon>
        <taxon>Chordata</taxon>
        <taxon>Craniata</taxon>
        <taxon>Vertebrata</taxon>
        <taxon>Euteleostomi</taxon>
        <taxon>Actinopterygii</taxon>
        <taxon>Neopterygii</taxon>
        <taxon>Teleostei</taxon>
        <taxon>Ostariophysi</taxon>
        <taxon>Cypriniformes</taxon>
        <taxon>Cyprinidae</taxon>
        <taxon>Labeoninae</taxon>
        <taxon>Labeonini</taxon>
        <taxon>Cirrhinus</taxon>
    </lineage>
</organism>
<feature type="region of interest" description="Disordered" evidence="1">
    <location>
        <begin position="216"/>
        <end position="247"/>
    </location>
</feature>
<feature type="compositionally biased region" description="Low complexity" evidence="1">
    <location>
        <begin position="357"/>
        <end position="369"/>
    </location>
</feature>
<dbReference type="Proteomes" id="UP001529510">
    <property type="component" value="Unassembled WGS sequence"/>
</dbReference>
<feature type="region of interest" description="Disordered" evidence="1">
    <location>
        <begin position="288"/>
        <end position="369"/>
    </location>
</feature>
<accession>A0ABD0MHC3</accession>
<evidence type="ECO:0000313" key="3">
    <source>
        <dbReference type="Proteomes" id="UP001529510"/>
    </source>
</evidence>
<sequence>MDPPASRLPHPITEYSATKGTSCFSSRQWPDKQPLKSKLIREGPRSSLAAFMDFALLCVGVVEKERDNAVMAAAKFSRRKAPGHSSVLISTPVCKPIREREAAPECAHRMAATAEPFHKMLATRMLHYVTAVIPDQVRAALPKSSPDTAVVPESSKIKAVVPVSSPVTAVVYEPSKVKAVVPVSSPVTAVVSEPSKVKAVVPVSSPVTAVVSEPCKVTSAGRPGSSLTSAGRPGSSPISAVHRESSHISAGLQESRYVKFDHPEPHHVLSDIWKSQRIMMASVMDPATRCCSSPNGGRHLVRASSVHESAPEATSVHGSAPGASSAHESSPVASSGHKSAPEALSSHKPAPVPPEVAAPTAEPPEGVAPSANSRLVLAVSKLSAHPITAKEVVSELSAHPVTAMEAVIELFACPVTAIEAVIELSAPSVSAKDIVYELSASSDPTETANRLFSLPLSLLLCLPLLSLSLAHPALPVLSQSPGPPHGPGPPTFTLSLTRPTAPLDCLLFGVSESRSLGEGGGVGYVMNLAGDLRSTHHQISPSHSIDIHIIQTVAPHPGLRFPSSTALITCIQSESLYKPWTSSCILQSIVLC</sequence>
<dbReference type="EMBL" id="JAMKFB020000714">
    <property type="protein sequence ID" value="KAL0148041.1"/>
    <property type="molecule type" value="Genomic_DNA"/>
</dbReference>
<evidence type="ECO:0000313" key="2">
    <source>
        <dbReference type="EMBL" id="KAL0148041.1"/>
    </source>
</evidence>
<comment type="caution">
    <text evidence="2">The sequence shown here is derived from an EMBL/GenBank/DDBJ whole genome shotgun (WGS) entry which is preliminary data.</text>
</comment>